<dbReference type="KEGG" id="smai:EXU30_05980"/>
<reference evidence="1 2" key="1">
    <citation type="submission" date="2019-02" db="EMBL/GenBank/DDBJ databases">
        <title>Shewanella sp. D4-2 isolated from Dokdo Island.</title>
        <authorList>
            <person name="Baek K."/>
        </authorList>
    </citation>
    <scope>NUCLEOTIDE SEQUENCE [LARGE SCALE GENOMIC DNA]</scope>
    <source>
        <strain evidence="1 2">D4-2</strain>
    </source>
</reference>
<dbReference type="CDD" id="cd16018">
    <property type="entry name" value="Enpp"/>
    <property type="match status" value="1"/>
</dbReference>
<dbReference type="PANTHER" id="PTHR10151">
    <property type="entry name" value="ECTONUCLEOTIDE PYROPHOSPHATASE/PHOSPHODIESTERASE"/>
    <property type="match status" value="1"/>
</dbReference>
<dbReference type="RefSeq" id="WP_130598289.1">
    <property type="nucleotide sequence ID" value="NZ_CP036200.1"/>
</dbReference>
<accession>A0A411PFD0</accession>
<name>A0A411PFD0_9GAMM</name>
<dbReference type="InterPro" id="IPR002591">
    <property type="entry name" value="Phosphodiest/P_Trfase"/>
</dbReference>
<proteinExistence type="predicted"/>
<dbReference type="PANTHER" id="PTHR10151:SF120">
    <property type="entry name" value="BIS(5'-ADENOSYL)-TRIPHOSPHATASE"/>
    <property type="match status" value="1"/>
</dbReference>
<dbReference type="OrthoDB" id="9771966at2"/>
<gene>
    <name evidence="1" type="ORF">EXU30_05980</name>
</gene>
<dbReference type="InterPro" id="IPR017850">
    <property type="entry name" value="Alkaline_phosphatase_core_sf"/>
</dbReference>
<dbReference type="GO" id="GO:0016787">
    <property type="term" value="F:hydrolase activity"/>
    <property type="evidence" value="ECO:0007669"/>
    <property type="project" value="UniProtKB-ARBA"/>
</dbReference>
<keyword evidence="2" id="KW-1185">Reference proteome</keyword>
<dbReference type="Proteomes" id="UP000291106">
    <property type="component" value="Chromosome"/>
</dbReference>
<dbReference type="Pfam" id="PF01663">
    <property type="entry name" value="Phosphodiest"/>
    <property type="match status" value="1"/>
</dbReference>
<organism evidence="1 2">
    <name type="scientific">Shewanella maritima</name>
    <dbReference type="NCBI Taxonomy" id="2520507"/>
    <lineage>
        <taxon>Bacteria</taxon>
        <taxon>Pseudomonadati</taxon>
        <taxon>Pseudomonadota</taxon>
        <taxon>Gammaproteobacteria</taxon>
        <taxon>Alteromonadales</taxon>
        <taxon>Shewanellaceae</taxon>
        <taxon>Shewanella</taxon>
    </lineage>
</organism>
<dbReference type="SUPFAM" id="SSF53649">
    <property type="entry name" value="Alkaline phosphatase-like"/>
    <property type="match status" value="1"/>
</dbReference>
<dbReference type="AlphaFoldDB" id="A0A411PFD0"/>
<evidence type="ECO:0000313" key="2">
    <source>
        <dbReference type="Proteomes" id="UP000291106"/>
    </source>
</evidence>
<dbReference type="Gene3D" id="3.30.1360.180">
    <property type="match status" value="1"/>
</dbReference>
<protein>
    <submittedName>
        <fullName evidence="1">Alkaline phosphatase family protein</fullName>
    </submittedName>
</protein>
<dbReference type="Gene3D" id="3.40.720.10">
    <property type="entry name" value="Alkaline Phosphatase, subunit A"/>
    <property type="match status" value="1"/>
</dbReference>
<sequence length="424" mass="47479">MYHAAVRIIRSRTLIQLAFAITLLPVTLLVNAEQNQSDSTTVVISIDGFANHYLNNPKLAKVAPNLIEMRSKHLASDGLTPVFPSKTFPNHISMVTGVYPQTHGIVQNKFYSKTLKKNYSLGAGREQPKWLSAKPIWVEAEKAAKASAIYFWPESEIDHGEYSPTEFFTYKHNTPNADRIEQIIDWLNRDKHKRPKLIFGYFSTVDSAGHTYGTNSDELANAIFEVDSLIGKLRAYIQANAVTQNINLVIVSDHGMVDIDRLNPIADPQVLLDNDQLITVNGQTQLYVYGDQQVVLDAAYRQLIADQLAEKDKRYQILKPSEYPAHWHFDKQSDVMPDLILNAHPPYVFDNEKVVDGKATHGYDPQATIQLDGIFLAQGPAFKAGRINAFENVHIYALIAKLIGLDDEVVPPTSSIAPFVGKLK</sequence>
<evidence type="ECO:0000313" key="1">
    <source>
        <dbReference type="EMBL" id="QBF82299.1"/>
    </source>
</evidence>
<dbReference type="EMBL" id="CP036200">
    <property type="protein sequence ID" value="QBF82299.1"/>
    <property type="molecule type" value="Genomic_DNA"/>
</dbReference>